<feature type="chain" id="PRO_5026992474" evidence="5">
    <location>
        <begin position="24"/>
        <end position="538"/>
    </location>
</feature>
<dbReference type="InterPro" id="IPR030678">
    <property type="entry name" value="Peptide/Ni-bd"/>
</dbReference>
<evidence type="ECO:0000256" key="5">
    <source>
        <dbReference type="SAM" id="SignalP"/>
    </source>
</evidence>
<dbReference type="Gene3D" id="3.40.190.10">
    <property type="entry name" value="Periplasmic binding protein-like II"/>
    <property type="match status" value="1"/>
</dbReference>
<dbReference type="EMBL" id="WUMU01000006">
    <property type="protein sequence ID" value="MXN17961.1"/>
    <property type="molecule type" value="Genomic_DNA"/>
</dbReference>
<evidence type="ECO:0000256" key="2">
    <source>
        <dbReference type="ARBA" id="ARBA00005695"/>
    </source>
</evidence>
<protein>
    <submittedName>
        <fullName evidence="7">ABC transporter substrate-binding protein</fullName>
    </submittedName>
</protein>
<evidence type="ECO:0000259" key="6">
    <source>
        <dbReference type="Pfam" id="PF00496"/>
    </source>
</evidence>
<dbReference type="Proteomes" id="UP000477911">
    <property type="component" value="Unassembled WGS sequence"/>
</dbReference>
<dbReference type="GO" id="GO:1904680">
    <property type="term" value="F:peptide transmembrane transporter activity"/>
    <property type="evidence" value="ECO:0007669"/>
    <property type="project" value="TreeGrafter"/>
</dbReference>
<comment type="similarity">
    <text evidence="2">Belongs to the bacterial solute-binding protein 5 family.</text>
</comment>
<gene>
    <name evidence="7" type="ORF">GR170_08945</name>
</gene>
<name>A0A6L7G1T1_9RHOB</name>
<dbReference type="GO" id="GO:0015833">
    <property type="term" value="P:peptide transport"/>
    <property type="evidence" value="ECO:0007669"/>
    <property type="project" value="TreeGrafter"/>
</dbReference>
<accession>A0A6L7G1T1</accession>
<dbReference type="AlphaFoldDB" id="A0A6L7G1T1"/>
<dbReference type="RefSeq" id="WP_160893813.1">
    <property type="nucleotide sequence ID" value="NZ_WUMU01000006.1"/>
</dbReference>
<keyword evidence="3" id="KW-0813">Transport</keyword>
<keyword evidence="8" id="KW-1185">Reference proteome</keyword>
<dbReference type="InterPro" id="IPR039424">
    <property type="entry name" value="SBP_5"/>
</dbReference>
<dbReference type="GO" id="GO:0030288">
    <property type="term" value="C:outer membrane-bounded periplasmic space"/>
    <property type="evidence" value="ECO:0007669"/>
    <property type="project" value="UniProtKB-ARBA"/>
</dbReference>
<dbReference type="InterPro" id="IPR000914">
    <property type="entry name" value="SBP_5_dom"/>
</dbReference>
<dbReference type="PIRSF" id="PIRSF002741">
    <property type="entry name" value="MppA"/>
    <property type="match status" value="1"/>
</dbReference>
<evidence type="ECO:0000256" key="1">
    <source>
        <dbReference type="ARBA" id="ARBA00004418"/>
    </source>
</evidence>
<reference evidence="7 8" key="1">
    <citation type="submission" date="2019-12" db="EMBL/GenBank/DDBJ databases">
        <authorList>
            <person name="Li M."/>
        </authorList>
    </citation>
    <scope>NUCLEOTIDE SEQUENCE [LARGE SCALE GENOMIC DNA]</scope>
    <source>
        <strain evidence="7 8">GBMRC 2024</strain>
    </source>
</reference>
<evidence type="ECO:0000313" key="8">
    <source>
        <dbReference type="Proteomes" id="UP000477911"/>
    </source>
</evidence>
<dbReference type="GO" id="GO:0043190">
    <property type="term" value="C:ATP-binding cassette (ABC) transporter complex"/>
    <property type="evidence" value="ECO:0007669"/>
    <property type="project" value="InterPro"/>
</dbReference>
<dbReference type="PANTHER" id="PTHR30290">
    <property type="entry name" value="PERIPLASMIC BINDING COMPONENT OF ABC TRANSPORTER"/>
    <property type="match status" value="1"/>
</dbReference>
<dbReference type="CDD" id="cd08498">
    <property type="entry name" value="PBP2_NikA_DppA_OppA_like_2"/>
    <property type="match status" value="1"/>
</dbReference>
<dbReference type="SUPFAM" id="SSF53850">
    <property type="entry name" value="Periplasmic binding protein-like II"/>
    <property type="match status" value="1"/>
</dbReference>
<keyword evidence="4 5" id="KW-0732">Signal</keyword>
<feature type="signal peptide" evidence="5">
    <location>
        <begin position="1"/>
        <end position="23"/>
    </location>
</feature>
<sequence>MSRLHRKVALGAALVTLLPAAGAWSQTLSIGLSAEPTSVDPQFHNLSPNAQFADNIFESLVMRVADQSLQPKLAESYKAVDDTTWVFKLREGVTFSDGTPFTARDVIYSICRVPLVENSPSPFTSYTQSIDDIIVGDDNTLTFKTNAPVPLFPVDMGQIAILSASASGAEDAVTFGKDGCTGMGTLPASTAFNDPKVAIGTGPYKIESYAPGGEIVLTENTSYWGEKPDFDRVVMRPITAAGPRVAALLAGDVDLIENPPIQDLKRIEDAGMTVKKALSNRVIYLALSQWGDDVPLIAGTDGKNPLMDKRVREALSLAINREAIVALIMGGYAEAAGELLPPPAPGTTGRKPDAYDPKKAKELLAEAGYPKGFEITIGTPNDRYINDDQVAQAIAQMFSQIGVKTHVDAVTASQFFARRNKQEFPIYLAGWGSSTGETSSPLRALIASYDKAAAMGTTNAARYSNADVDALIHEAVKTVDEDKRNALLQKAETLALDDWGLLPLHYEVTTWAMKPGVDMIARADQMTVASEIMLDTPE</sequence>
<evidence type="ECO:0000256" key="3">
    <source>
        <dbReference type="ARBA" id="ARBA00022448"/>
    </source>
</evidence>
<comment type="caution">
    <text evidence="7">The sequence shown here is derived from an EMBL/GenBank/DDBJ whole genome shotgun (WGS) entry which is preliminary data.</text>
</comment>
<organism evidence="7 8">
    <name type="scientific">Pseudooceanicola albus</name>
    <dbReference type="NCBI Taxonomy" id="2692189"/>
    <lineage>
        <taxon>Bacteria</taxon>
        <taxon>Pseudomonadati</taxon>
        <taxon>Pseudomonadota</taxon>
        <taxon>Alphaproteobacteria</taxon>
        <taxon>Rhodobacterales</taxon>
        <taxon>Paracoccaceae</taxon>
        <taxon>Pseudooceanicola</taxon>
    </lineage>
</organism>
<proteinExistence type="inferred from homology"/>
<feature type="domain" description="Solute-binding protein family 5" evidence="6">
    <location>
        <begin position="69"/>
        <end position="448"/>
    </location>
</feature>
<evidence type="ECO:0000256" key="4">
    <source>
        <dbReference type="ARBA" id="ARBA00022729"/>
    </source>
</evidence>
<dbReference type="Pfam" id="PF00496">
    <property type="entry name" value="SBP_bac_5"/>
    <property type="match status" value="1"/>
</dbReference>
<dbReference type="Gene3D" id="3.90.76.10">
    <property type="entry name" value="Dipeptide-binding Protein, Domain 1"/>
    <property type="match status" value="1"/>
</dbReference>
<dbReference type="PANTHER" id="PTHR30290:SF9">
    <property type="entry name" value="OLIGOPEPTIDE-BINDING PROTEIN APPA"/>
    <property type="match status" value="1"/>
</dbReference>
<comment type="subcellular location">
    <subcellularLocation>
        <location evidence="1">Periplasm</location>
    </subcellularLocation>
</comment>
<evidence type="ECO:0000313" key="7">
    <source>
        <dbReference type="EMBL" id="MXN17961.1"/>
    </source>
</evidence>
<dbReference type="Gene3D" id="3.10.105.10">
    <property type="entry name" value="Dipeptide-binding Protein, Domain 3"/>
    <property type="match status" value="1"/>
</dbReference>